<reference evidence="2 3" key="1">
    <citation type="journal article" date="2016" name="Nat. Commun.">
        <title>Thousands of microbial genomes shed light on interconnected biogeochemical processes in an aquifer system.</title>
        <authorList>
            <person name="Anantharaman K."/>
            <person name="Brown C.T."/>
            <person name="Hug L.A."/>
            <person name="Sharon I."/>
            <person name="Castelle C.J."/>
            <person name="Probst A.J."/>
            <person name="Thomas B.C."/>
            <person name="Singh A."/>
            <person name="Wilkins M.J."/>
            <person name="Karaoz U."/>
            <person name="Brodie E.L."/>
            <person name="Williams K.H."/>
            <person name="Hubbard S.S."/>
            <person name="Banfield J.F."/>
        </authorList>
    </citation>
    <scope>NUCLEOTIDE SEQUENCE [LARGE SCALE GENOMIC DNA]</scope>
</reference>
<evidence type="ECO:0000256" key="1">
    <source>
        <dbReference type="SAM" id="Phobius"/>
    </source>
</evidence>
<feature type="transmembrane region" description="Helical" evidence="1">
    <location>
        <begin position="46"/>
        <end position="67"/>
    </location>
</feature>
<evidence type="ECO:0000313" key="2">
    <source>
        <dbReference type="EMBL" id="OHB04451.1"/>
    </source>
</evidence>
<accession>A0A1G2U4N7</accession>
<sequence length="71" mass="8032">MRLLLVWWVFFAALLTLAGGFLLWIVDKNLLSYDGNTSVKRRLETAVFAVLGFFSSGMGLYGFYLLLKPLP</sequence>
<dbReference type="AlphaFoldDB" id="A0A1G2U4N7"/>
<keyword evidence="1" id="KW-0812">Transmembrane</keyword>
<name>A0A1G2U4N7_9BACT</name>
<feature type="transmembrane region" description="Helical" evidence="1">
    <location>
        <begin position="6"/>
        <end position="26"/>
    </location>
</feature>
<keyword evidence="1" id="KW-1133">Transmembrane helix</keyword>
<dbReference type="Proteomes" id="UP000176800">
    <property type="component" value="Unassembled WGS sequence"/>
</dbReference>
<protein>
    <submittedName>
        <fullName evidence="2">Uncharacterized protein</fullName>
    </submittedName>
</protein>
<gene>
    <name evidence="2" type="ORF">A3B14_03390</name>
</gene>
<organism evidence="2 3">
    <name type="scientific">Candidatus Zambryskibacteria bacterium RIFCSPLOWO2_01_FULL_45_21</name>
    <dbReference type="NCBI Taxonomy" id="1802761"/>
    <lineage>
        <taxon>Bacteria</taxon>
        <taxon>Candidatus Zambryskiibacteriota</taxon>
    </lineage>
</organism>
<comment type="caution">
    <text evidence="2">The sequence shown here is derived from an EMBL/GenBank/DDBJ whole genome shotgun (WGS) entry which is preliminary data.</text>
</comment>
<proteinExistence type="predicted"/>
<dbReference type="EMBL" id="MHWE01000006">
    <property type="protein sequence ID" value="OHB04451.1"/>
    <property type="molecule type" value="Genomic_DNA"/>
</dbReference>
<keyword evidence="1" id="KW-0472">Membrane</keyword>
<evidence type="ECO:0000313" key="3">
    <source>
        <dbReference type="Proteomes" id="UP000176800"/>
    </source>
</evidence>